<protein>
    <submittedName>
        <fullName evidence="1">Uncharacterized protein</fullName>
    </submittedName>
</protein>
<dbReference type="EMBL" id="FCNY02000006">
    <property type="protein sequence ID" value="SAL37116.1"/>
    <property type="molecule type" value="Genomic_DNA"/>
</dbReference>
<evidence type="ECO:0000313" key="1">
    <source>
        <dbReference type="EMBL" id="SAL37116.1"/>
    </source>
</evidence>
<accession>A0A158GYI1</accession>
<evidence type="ECO:0000313" key="2">
    <source>
        <dbReference type="Proteomes" id="UP000054740"/>
    </source>
</evidence>
<organism evidence="1 2">
    <name type="scientific">Caballeronia cordobensis</name>
    <name type="common">Burkholderia cordobensis</name>
    <dbReference type="NCBI Taxonomy" id="1353886"/>
    <lineage>
        <taxon>Bacteria</taxon>
        <taxon>Pseudomonadati</taxon>
        <taxon>Pseudomonadota</taxon>
        <taxon>Betaproteobacteria</taxon>
        <taxon>Burkholderiales</taxon>
        <taxon>Burkholderiaceae</taxon>
        <taxon>Caballeronia</taxon>
    </lineage>
</organism>
<proteinExistence type="predicted"/>
<dbReference type="Proteomes" id="UP000054740">
    <property type="component" value="Unassembled WGS sequence"/>
</dbReference>
<name>A0A158GYI1_CABCO</name>
<reference evidence="2" key="1">
    <citation type="submission" date="2016-01" db="EMBL/GenBank/DDBJ databases">
        <authorList>
            <person name="Peeters C."/>
        </authorList>
    </citation>
    <scope>NUCLEOTIDE SEQUENCE [LARGE SCALE GENOMIC DNA]</scope>
</reference>
<keyword evidence="2" id="KW-1185">Reference proteome</keyword>
<gene>
    <name evidence="1" type="ORF">AWB70_02667</name>
</gene>
<dbReference type="AlphaFoldDB" id="A0A158GYI1"/>
<sequence length="53" mass="6166">MVMPAVAKRRTHMWFHRMFGRREMALRARDADIVAERMNHGGLHSGEPGLHLK</sequence>